<feature type="domain" description="Ribosomal RNA small subunit methyltransferase E PUA-like" evidence="14">
    <location>
        <begin position="22"/>
        <end position="66"/>
    </location>
</feature>
<evidence type="ECO:0000259" key="14">
    <source>
        <dbReference type="Pfam" id="PF20260"/>
    </source>
</evidence>
<keyword evidence="7 12" id="KW-0489">Methyltransferase</keyword>
<keyword evidence="5 12" id="KW-0963">Cytoplasm</keyword>
<dbReference type="CDD" id="cd18084">
    <property type="entry name" value="RsmE-like"/>
    <property type="match status" value="1"/>
</dbReference>
<dbReference type="STRING" id="1790.A5645_19090"/>
<evidence type="ECO:0000256" key="6">
    <source>
        <dbReference type="ARBA" id="ARBA00022552"/>
    </source>
</evidence>
<dbReference type="GO" id="GO:0070475">
    <property type="term" value="P:rRNA base methylation"/>
    <property type="evidence" value="ECO:0007669"/>
    <property type="project" value="TreeGrafter"/>
</dbReference>
<evidence type="ECO:0000256" key="9">
    <source>
        <dbReference type="ARBA" id="ARBA00022691"/>
    </source>
</evidence>
<dbReference type="PANTHER" id="PTHR30027:SF3">
    <property type="entry name" value="16S RRNA (URACIL(1498)-N(3))-METHYLTRANSFERASE"/>
    <property type="match status" value="1"/>
</dbReference>
<feature type="domain" description="Ribosomal RNA small subunit methyltransferase E methyltransferase" evidence="13">
    <location>
        <begin position="77"/>
        <end position="240"/>
    </location>
</feature>
<evidence type="ECO:0000256" key="8">
    <source>
        <dbReference type="ARBA" id="ARBA00022679"/>
    </source>
</evidence>
<evidence type="ECO:0000256" key="5">
    <source>
        <dbReference type="ARBA" id="ARBA00022490"/>
    </source>
</evidence>
<comment type="caution">
    <text evidence="15">The sequence shown here is derived from an EMBL/GenBank/DDBJ whole genome shotgun (WGS) entry which is preliminary data.</text>
</comment>
<dbReference type="AlphaFoldDB" id="A0A1A3CT97"/>
<evidence type="ECO:0000313" key="15">
    <source>
        <dbReference type="EMBL" id="OBI90053.1"/>
    </source>
</evidence>
<comment type="similarity">
    <text evidence="2 12">Belongs to the RNA methyltransferase RsmE family.</text>
</comment>
<sequence>MVATLFYVDGLPDVGGLAVVAGDEGFHAATVRRIRVGEELVLGDGVGELARCEVEQSGRDGLRARVLERWNVQGAQPPVTIVQALPKSERSELAIESATEAGADAFVAWHAARCVARWEGARVDKGLRRWRAVARAAARQSRRAHIPAVDGVLSTAELVTRVVDEVAAGGVVAVLHESATQRIADCPLAQANSVTLVVGPEGGIAPDELAALTGAGAAAIRLGPTVLRTSTAAAVAMGALGVLTARWDSPSSL</sequence>
<dbReference type="InterPro" id="IPR046886">
    <property type="entry name" value="RsmE_MTase_dom"/>
</dbReference>
<dbReference type="InterPro" id="IPR029026">
    <property type="entry name" value="tRNA_m1G_MTases_N"/>
</dbReference>
<dbReference type="InterPro" id="IPR046887">
    <property type="entry name" value="RsmE_PUA-like"/>
</dbReference>
<evidence type="ECO:0000256" key="7">
    <source>
        <dbReference type="ARBA" id="ARBA00022603"/>
    </source>
</evidence>
<dbReference type="InterPro" id="IPR006700">
    <property type="entry name" value="RsmE"/>
</dbReference>
<dbReference type="SUPFAM" id="SSF75217">
    <property type="entry name" value="alpha/beta knot"/>
    <property type="match status" value="1"/>
</dbReference>
<dbReference type="Gene3D" id="2.40.240.20">
    <property type="entry name" value="Hypothetical PUA domain-like, domain 1"/>
    <property type="match status" value="1"/>
</dbReference>
<dbReference type="Pfam" id="PF04452">
    <property type="entry name" value="Methyltrans_RNA"/>
    <property type="match status" value="1"/>
</dbReference>
<evidence type="ECO:0000256" key="10">
    <source>
        <dbReference type="ARBA" id="ARBA00025699"/>
    </source>
</evidence>
<dbReference type="GO" id="GO:0005737">
    <property type="term" value="C:cytoplasm"/>
    <property type="evidence" value="ECO:0007669"/>
    <property type="project" value="UniProtKB-SubCell"/>
</dbReference>
<gene>
    <name evidence="15" type="ORF">A9X01_00770</name>
</gene>
<proteinExistence type="inferred from homology"/>
<dbReference type="GO" id="GO:0070042">
    <property type="term" value="F:rRNA (uridine-N3-)-methyltransferase activity"/>
    <property type="evidence" value="ECO:0007669"/>
    <property type="project" value="TreeGrafter"/>
</dbReference>
<evidence type="ECO:0000259" key="13">
    <source>
        <dbReference type="Pfam" id="PF04452"/>
    </source>
</evidence>
<dbReference type="FunFam" id="3.40.1280.10:FF:000023">
    <property type="entry name" value="Ribosomal RNA small subunit methyltransferase E"/>
    <property type="match status" value="1"/>
</dbReference>
<comment type="function">
    <text evidence="10 12">Specifically methylates the N3 position of the uracil ring of uridine 1498 (m3U1498) in 16S rRNA. Acts on the fully assembled 30S ribosomal subunit.</text>
</comment>
<dbReference type="InterPro" id="IPR029028">
    <property type="entry name" value="Alpha/beta_knot_MTases"/>
</dbReference>
<keyword evidence="9 12" id="KW-0949">S-adenosyl-L-methionine</keyword>
<dbReference type="SUPFAM" id="SSF88697">
    <property type="entry name" value="PUA domain-like"/>
    <property type="match status" value="1"/>
</dbReference>
<comment type="catalytic activity">
    <reaction evidence="11 12">
        <text>uridine(1498) in 16S rRNA + S-adenosyl-L-methionine = N(3)-methyluridine(1498) in 16S rRNA + S-adenosyl-L-homocysteine + H(+)</text>
        <dbReference type="Rhea" id="RHEA:42920"/>
        <dbReference type="Rhea" id="RHEA-COMP:10283"/>
        <dbReference type="Rhea" id="RHEA-COMP:10284"/>
        <dbReference type="ChEBI" id="CHEBI:15378"/>
        <dbReference type="ChEBI" id="CHEBI:57856"/>
        <dbReference type="ChEBI" id="CHEBI:59789"/>
        <dbReference type="ChEBI" id="CHEBI:65315"/>
        <dbReference type="ChEBI" id="CHEBI:74502"/>
        <dbReference type="EC" id="2.1.1.193"/>
    </reaction>
</comment>
<dbReference type="OrthoDB" id="9808126at2"/>
<evidence type="ECO:0000256" key="4">
    <source>
        <dbReference type="ARBA" id="ARBA00013673"/>
    </source>
</evidence>
<dbReference type="Pfam" id="PF20260">
    <property type="entry name" value="PUA_4"/>
    <property type="match status" value="1"/>
</dbReference>
<keyword evidence="6 12" id="KW-0698">rRNA processing</keyword>
<dbReference type="Proteomes" id="UP000093795">
    <property type="component" value="Unassembled WGS sequence"/>
</dbReference>
<evidence type="ECO:0000256" key="3">
    <source>
        <dbReference type="ARBA" id="ARBA00012328"/>
    </source>
</evidence>
<evidence type="ECO:0000256" key="12">
    <source>
        <dbReference type="PIRNR" id="PIRNR015601"/>
    </source>
</evidence>
<keyword evidence="8 12" id="KW-0808">Transferase</keyword>
<dbReference type="RefSeq" id="WP_065119466.1">
    <property type="nucleotide sequence ID" value="NZ_LZKQ01000046.1"/>
</dbReference>
<dbReference type="NCBIfam" id="NF008693">
    <property type="entry name" value="PRK11713.2-3"/>
    <property type="match status" value="1"/>
</dbReference>
<dbReference type="Gene3D" id="3.40.1280.10">
    <property type="match status" value="1"/>
</dbReference>
<dbReference type="InterPro" id="IPR015947">
    <property type="entry name" value="PUA-like_sf"/>
</dbReference>
<dbReference type="EMBL" id="LZKQ01000046">
    <property type="protein sequence ID" value="OBI90053.1"/>
    <property type="molecule type" value="Genomic_DNA"/>
</dbReference>
<evidence type="ECO:0000256" key="2">
    <source>
        <dbReference type="ARBA" id="ARBA00005528"/>
    </source>
</evidence>
<organism evidence="15">
    <name type="scientific">Mycobacterium asiaticum</name>
    <dbReference type="NCBI Taxonomy" id="1790"/>
    <lineage>
        <taxon>Bacteria</taxon>
        <taxon>Bacillati</taxon>
        <taxon>Actinomycetota</taxon>
        <taxon>Actinomycetes</taxon>
        <taxon>Mycobacteriales</taxon>
        <taxon>Mycobacteriaceae</taxon>
        <taxon>Mycobacterium</taxon>
    </lineage>
</organism>
<evidence type="ECO:0000256" key="1">
    <source>
        <dbReference type="ARBA" id="ARBA00004496"/>
    </source>
</evidence>
<reference evidence="15" key="1">
    <citation type="submission" date="2016-06" db="EMBL/GenBank/DDBJ databases">
        <authorList>
            <person name="Kjaerup R.B."/>
            <person name="Dalgaard T.S."/>
            <person name="Juul-Madsen H.R."/>
        </authorList>
    </citation>
    <scope>NUCLEOTIDE SEQUENCE [LARGE SCALE GENOMIC DNA]</scope>
    <source>
        <strain evidence="15">1081914.2</strain>
    </source>
</reference>
<accession>A0A1A3CT97</accession>
<dbReference type="NCBIfam" id="TIGR00046">
    <property type="entry name" value="RsmE family RNA methyltransferase"/>
    <property type="match status" value="1"/>
</dbReference>
<protein>
    <recommendedName>
        <fullName evidence="4 12">Ribosomal RNA small subunit methyltransferase E</fullName>
        <ecNumber evidence="3 12">2.1.1.193</ecNumber>
    </recommendedName>
</protein>
<comment type="subcellular location">
    <subcellularLocation>
        <location evidence="1 12">Cytoplasm</location>
    </subcellularLocation>
</comment>
<name>A0A1A3CT97_MYCAS</name>
<dbReference type="EC" id="2.1.1.193" evidence="3 12"/>
<dbReference type="PANTHER" id="PTHR30027">
    <property type="entry name" value="RIBOSOMAL RNA SMALL SUBUNIT METHYLTRANSFERASE E"/>
    <property type="match status" value="1"/>
</dbReference>
<dbReference type="PIRSF" id="PIRSF015601">
    <property type="entry name" value="MTase_slr0722"/>
    <property type="match status" value="1"/>
</dbReference>
<evidence type="ECO:0000256" key="11">
    <source>
        <dbReference type="ARBA" id="ARBA00047944"/>
    </source>
</evidence>